<evidence type="ECO:0000256" key="1">
    <source>
        <dbReference type="ARBA" id="ARBA00022603"/>
    </source>
</evidence>
<organism evidence="7 8">
    <name type="scientific">Sphingobacterium paludis</name>
    <dbReference type="NCBI Taxonomy" id="1476465"/>
    <lineage>
        <taxon>Bacteria</taxon>
        <taxon>Pseudomonadati</taxon>
        <taxon>Bacteroidota</taxon>
        <taxon>Sphingobacteriia</taxon>
        <taxon>Sphingobacteriales</taxon>
        <taxon>Sphingobacteriaceae</taxon>
        <taxon>Sphingobacterium</taxon>
    </lineage>
</organism>
<feature type="binding site" evidence="5">
    <location>
        <position position="244"/>
    </location>
    <ligand>
        <name>S-adenosyl-L-methionine</name>
        <dbReference type="ChEBI" id="CHEBI:59789"/>
    </ligand>
</feature>
<keyword evidence="3 5" id="KW-0949">S-adenosyl-L-methionine</keyword>
<accession>A0A4R7CYK0</accession>
<name>A0A4R7CYK0_9SPHI</name>
<dbReference type="PRINTS" id="PR02008">
    <property type="entry name" value="RCMTFAMILY"/>
</dbReference>
<keyword evidence="2 5" id="KW-0808">Transferase</keyword>
<feature type="binding site" evidence="5">
    <location>
        <position position="292"/>
    </location>
    <ligand>
        <name>S-adenosyl-L-methionine</name>
        <dbReference type="ChEBI" id="CHEBI:59789"/>
    </ligand>
</feature>
<evidence type="ECO:0000313" key="8">
    <source>
        <dbReference type="Proteomes" id="UP000294752"/>
    </source>
</evidence>
<dbReference type="GO" id="GO:0008173">
    <property type="term" value="F:RNA methyltransferase activity"/>
    <property type="evidence" value="ECO:0007669"/>
    <property type="project" value="InterPro"/>
</dbReference>
<dbReference type="GO" id="GO:0003723">
    <property type="term" value="F:RNA binding"/>
    <property type="evidence" value="ECO:0007669"/>
    <property type="project" value="UniProtKB-UniRule"/>
</dbReference>
<evidence type="ECO:0000256" key="2">
    <source>
        <dbReference type="ARBA" id="ARBA00022679"/>
    </source>
</evidence>
<dbReference type="SUPFAM" id="SSF53335">
    <property type="entry name" value="S-adenosyl-L-methionine-dependent methyltransferases"/>
    <property type="match status" value="1"/>
</dbReference>
<dbReference type="Gene3D" id="3.40.50.150">
    <property type="entry name" value="Vaccinia Virus protein VP39"/>
    <property type="match status" value="1"/>
</dbReference>
<dbReference type="InterPro" id="IPR001678">
    <property type="entry name" value="MeTrfase_RsmB-F_NOP2_dom"/>
</dbReference>
<evidence type="ECO:0000256" key="3">
    <source>
        <dbReference type="ARBA" id="ARBA00022691"/>
    </source>
</evidence>
<keyword evidence="8" id="KW-1185">Reference proteome</keyword>
<gene>
    <name evidence="7" type="ORF">B0I21_105149</name>
</gene>
<dbReference type="InterPro" id="IPR023267">
    <property type="entry name" value="RCMT"/>
</dbReference>
<dbReference type="PROSITE" id="PS51686">
    <property type="entry name" value="SAM_MT_RSMB_NOP"/>
    <property type="match status" value="1"/>
</dbReference>
<dbReference type="PANTHER" id="PTHR22807">
    <property type="entry name" value="NOP2 YEAST -RELATED NOL1/NOP2/FMU SUN DOMAIN-CONTAINING"/>
    <property type="match status" value="1"/>
</dbReference>
<evidence type="ECO:0000259" key="6">
    <source>
        <dbReference type="PROSITE" id="PS51686"/>
    </source>
</evidence>
<comment type="caution">
    <text evidence="5">Lacks conserved residue(s) required for the propagation of feature annotation.</text>
</comment>
<comment type="caution">
    <text evidence="7">The sequence shown here is derived from an EMBL/GenBank/DDBJ whole genome shotgun (WGS) entry which is preliminary data.</text>
</comment>
<proteinExistence type="inferred from homology"/>
<dbReference type="AlphaFoldDB" id="A0A4R7CYK0"/>
<dbReference type="RefSeq" id="WP_133640527.1">
    <property type="nucleotide sequence ID" value="NZ_SNZV01000005.1"/>
</dbReference>
<evidence type="ECO:0000313" key="7">
    <source>
        <dbReference type="EMBL" id="TDS13017.1"/>
    </source>
</evidence>
<reference evidence="7 8" key="1">
    <citation type="submission" date="2019-03" db="EMBL/GenBank/DDBJ databases">
        <title>Genomic Encyclopedia of Type Strains, Phase III (KMG-III): the genomes of soil and plant-associated and newly described type strains.</title>
        <authorList>
            <person name="Whitman W."/>
        </authorList>
    </citation>
    <scope>NUCLEOTIDE SEQUENCE [LARGE SCALE GENOMIC DNA]</scope>
    <source>
        <strain evidence="7 8">CGMCC 1.12801</strain>
    </source>
</reference>
<keyword evidence="4 5" id="KW-0694">RNA-binding</keyword>
<dbReference type="InterPro" id="IPR029063">
    <property type="entry name" value="SAM-dependent_MTases_sf"/>
</dbReference>
<dbReference type="OrthoDB" id="9810297at2"/>
<dbReference type="InterPro" id="IPR049560">
    <property type="entry name" value="MeTrfase_RsmB-F_NOP2_cat"/>
</dbReference>
<keyword evidence="1 5" id="KW-0489">Methyltransferase</keyword>
<protein>
    <submittedName>
        <fullName evidence="7">16S rRNA (Cytosine967-C5)-methyltransferase</fullName>
    </submittedName>
</protein>
<dbReference type="PANTHER" id="PTHR22807:SF53">
    <property type="entry name" value="RIBOSOMAL RNA SMALL SUBUNIT METHYLTRANSFERASE B-RELATED"/>
    <property type="match status" value="1"/>
</dbReference>
<dbReference type="EMBL" id="SNZV01000005">
    <property type="protein sequence ID" value="TDS13017.1"/>
    <property type="molecule type" value="Genomic_DNA"/>
</dbReference>
<dbReference type="Proteomes" id="UP000294752">
    <property type="component" value="Unassembled WGS sequence"/>
</dbReference>
<feature type="binding site" evidence="5">
    <location>
        <position position="272"/>
    </location>
    <ligand>
        <name>S-adenosyl-L-methionine</name>
        <dbReference type="ChEBI" id="CHEBI:59789"/>
    </ligand>
</feature>
<feature type="active site" description="Nucleophile" evidence="5">
    <location>
        <position position="345"/>
    </location>
</feature>
<comment type="similarity">
    <text evidence="5">Belongs to the class I-like SAM-binding methyltransferase superfamily. RsmB/NOP family.</text>
</comment>
<evidence type="ECO:0000256" key="4">
    <source>
        <dbReference type="ARBA" id="ARBA00022884"/>
    </source>
</evidence>
<dbReference type="Pfam" id="PF01189">
    <property type="entry name" value="Methyltr_RsmB-F"/>
    <property type="match status" value="1"/>
</dbReference>
<sequence>MEVKQKKVAQQLRNFERALGEYKLDEPLSRFLTRFYKSNRQMGSSDRRMTSRLCYNYFRVGHIAADQAPEARLVIAEFLCETASDLVDVHRPQWSAYQQGELADKINFLEQQGIPCDDAIFPFYSHLSLSIDPKQFCRSQLIQPDLFLRVQKHAVLAVEEELTKNAIPFEKVGPYSYRLPNGAQLQQIKKIEGLFEVQDLSSQESLDIAHIAKNQSWWDACAASGGKSLLLLHKEPSIQLLVSDIRLSVLRNLDERFLKANIRTAYRKKVLDLTVDVEHLLHGERFDGIILDAPCSGSGTWGRTPEMMSQFSESNIADFASLQQKIAARASKYLQKDGQLIYITCSVFREENEDIVAYLEDTCGLKVEAMNLIKGYHRKSDSMFAARLRKIQ</sequence>
<feature type="domain" description="SAM-dependent MTase RsmB/NOP-type" evidence="6">
    <location>
        <begin position="117"/>
        <end position="392"/>
    </location>
</feature>
<dbReference type="GO" id="GO:0001510">
    <property type="term" value="P:RNA methylation"/>
    <property type="evidence" value="ECO:0007669"/>
    <property type="project" value="InterPro"/>
</dbReference>
<evidence type="ECO:0000256" key="5">
    <source>
        <dbReference type="PROSITE-ProRule" id="PRU01023"/>
    </source>
</evidence>